<name>A0ABR1CMY1_NECAM</name>
<dbReference type="PROSITE" id="PS50041">
    <property type="entry name" value="C_TYPE_LECTIN_2"/>
    <property type="match status" value="1"/>
</dbReference>
<gene>
    <name evidence="3" type="primary">Necator_chrII.g8678</name>
    <name evidence="3" type="ORF">RB195_020883</name>
</gene>
<dbReference type="InterPro" id="IPR016187">
    <property type="entry name" value="CTDL_fold"/>
</dbReference>
<dbReference type="Proteomes" id="UP001303046">
    <property type="component" value="Unassembled WGS sequence"/>
</dbReference>
<feature type="signal peptide" evidence="1">
    <location>
        <begin position="1"/>
        <end position="17"/>
    </location>
</feature>
<proteinExistence type="predicted"/>
<dbReference type="Pfam" id="PF00059">
    <property type="entry name" value="Lectin_C"/>
    <property type="match status" value="1"/>
</dbReference>
<feature type="domain" description="C-type lectin" evidence="2">
    <location>
        <begin position="34"/>
        <end position="161"/>
    </location>
</feature>
<evidence type="ECO:0000256" key="1">
    <source>
        <dbReference type="SAM" id="SignalP"/>
    </source>
</evidence>
<keyword evidence="4" id="KW-1185">Reference proteome</keyword>
<dbReference type="SMART" id="SM00034">
    <property type="entry name" value="CLECT"/>
    <property type="match status" value="1"/>
</dbReference>
<accession>A0ABR1CMY1</accession>
<dbReference type="Gene3D" id="3.10.100.10">
    <property type="entry name" value="Mannose-Binding Protein A, subunit A"/>
    <property type="match status" value="1"/>
</dbReference>
<evidence type="ECO:0000313" key="3">
    <source>
        <dbReference type="EMBL" id="KAK6739073.1"/>
    </source>
</evidence>
<organism evidence="3 4">
    <name type="scientific">Necator americanus</name>
    <name type="common">Human hookworm</name>
    <dbReference type="NCBI Taxonomy" id="51031"/>
    <lineage>
        <taxon>Eukaryota</taxon>
        <taxon>Metazoa</taxon>
        <taxon>Ecdysozoa</taxon>
        <taxon>Nematoda</taxon>
        <taxon>Chromadorea</taxon>
        <taxon>Rhabditida</taxon>
        <taxon>Rhabditina</taxon>
        <taxon>Rhabditomorpha</taxon>
        <taxon>Strongyloidea</taxon>
        <taxon>Ancylostomatidae</taxon>
        <taxon>Bunostominae</taxon>
        <taxon>Necator</taxon>
    </lineage>
</organism>
<protein>
    <recommendedName>
        <fullName evidence="2">C-type lectin domain-containing protein</fullName>
    </recommendedName>
</protein>
<comment type="caution">
    <text evidence="3">The sequence shown here is derived from an EMBL/GenBank/DDBJ whole genome shotgun (WGS) entry which is preliminary data.</text>
</comment>
<reference evidence="3 4" key="1">
    <citation type="submission" date="2023-08" db="EMBL/GenBank/DDBJ databases">
        <title>A Necator americanus chromosomal reference genome.</title>
        <authorList>
            <person name="Ilik V."/>
            <person name="Petrzelkova K.J."/>
            <person name="Pardy F."/>
            <person name="Fuh T."/>
            <person name="Niatou-Singa F.S."/>
            <person name="Gouil Q."/>
            <person name="Baker L."/>
            <person name="Ritchie M.E."/>
            <person name="Jex A.R."/>
            <person name="Gazzola D."/>
            <person name="Li H."/>
            <person name="Toshio Fujiwara R."/>
            <person name="Zhan B."/>
            <person name="Aroian R.V."/>
            <person name="Pafco B."/>
            <person name="Schwarz E.M."/>
        </authorList>
    </citation>
    <scope>NUCLEOTIDE SEQUENCE [LARGE SCALE GENOMIC DNA]</scope>
    <source>
        <strain evidence="3 4">Aroian</strain>
        <tissue evidence="3">Whole animal</tissue>
    </source>
</reference>
<dbReference type="EMBL" id="JAVFWL010000002">
    <property type="protein sequence ID" value="KAK6739073.1"/>
    <property type="molecule type" value="Genomic_DNA"/>
</dbReference>
<evidence type="ECO:0000313" key="4">
    <source>
        <dbReference type="Proteomes" id="UP001303046"/>
    </source>
</evidence>
<dbReference type="InterPro" id="IPR001304">
    <property type="entry name" value="C-type_lectin-like"/>
</dbReference>
<dbReference type="SUPFAM" id="SSF56436">
    <property type="entry name" value="C-type lectin-like"/>
    <property type="match status" value="1"/>
</dbReference>
<evidence type="ECO:0000259" key="2">
    <source>
        <dbReference type="PROSITE" id="PS50041"/>
    </source>
</evidence>
<feature type="chain" id="PRO_5047167532" description="C-type lectin domain-containing protein" evidence="1">
    <location>
        <begin position="18"/>
        <end position="232"/>
    </location>
</feature>
<dbReference type="InterPro" id="IPR016186">
    <property type="entry name" value="C-type_lectin-like/link_sf"/>
</dbReference>
<keyword evidence="1" id="KW-0732">Signal</keyword>
<sequence length="232" mass="25993">MLFISGLFFCVLSTVSSTIINTTELTCPPGWFRYRDSCYFFDNPLLEHDKAEIKCWEMGSTLLVAETLDEYELITDRAKESAWSWVGLTQSDDLEHHIPQWSTSGGVDPILINWLVKPYLAVSNGWTTQAKCAAHLNVPAGPSASYTFFLPCTVQTYSICEKNATLFPRIWEHGLIGMNSRVGIIMPSLFFFEGQLVEPSMSCRLDPTEVRILLEGSVSFGPGRVAEFTNEA</sequence>